<dbReference type="Gene3D" id="2.60.40.10">
    <property type="entry name" value="Immunoglobulins"/>
    <property type="match status" value="3"/>
</dbReference>
<feature type="region of interest" description="Disordered" evidence="13">
    <location>
        <begin position="333"/>
        <end position="391"/>
    </location>
</feature>
<dbReference type="GO" id="GO:0005769">
    <property type="term" value="C:early endosome"/>
    <property type="evidence" value="ECO:0007669"/>
    <property type="project" value="TreeGrafter"/>
</dbReference>
<dbReference type="SMART" id="SM00408">
    <property type="entry name" value="IGc2"/>
    <property type="match status" value="1"/>
</dbReference>
<feature type="chain" id="PRO_5044705619" description="B-cell receptor CD22" evidence="14">
    <location>
        <begin position="17"/>
        <end position="435"/>
    </location>
</feature>
<evidence type="ECO:0000256" key="10">
    <source>
        <dbReference type="ARBA" id="ARBA00045430"/>
    </source>
</evidence>
<dbReference type="InterPro" id="IPR003599">
    <property type="entry name" value="Ig_sub"/>
</dbReference>
<dbReference type="GO" id="GO:0055037">
    <property type="term" value="C:recycling endosome"/>
    <property type="evidence" value="ECO:0007669"/>
    <property type="project" value="TreeGrafter"/>
</dbReference>
<keyword evidence="2" id="KW-1003">Cell membrane</keyword>
<evidence type="ECO:0000256" key="12">
    <source>
        <dbReference type="SAM" id="Coils"/>
    </source>
</evidence>
<evidence type="ECO:0000256" key="3">
    <source>
        <dbReference type="ARBA" id="ARBA00022729"/>
    </source>
</evidence>
<dbReference type="Proteomes" id="UP001190640">
    <property type="component" value="Chromosome 15"/>
</dbReference>
<gene>
    <name evidence="17 18" type="primary">LOC129343501</name>
</gene>
<dbReference type="KEGG" id="emc:129343501"/>
<evidence type="ECO:0000256" key="9">
    <source>
        <dbReference type="ARBA" id="ARBA00041781"/>
    </source>
</evidence>
<proteinExistence type="predicted"/>
<dbReference type="GO" id="GO:0007155">
    <property type="term" value="P:cell adhesion"/>
    <property type="evidence" value="ECO:0007669"/>
    <property type="project" value="UniProtKB-KW"/>
</dbReference>
<evidence type="ECO:0000256" key="6">
    <source>
        <dbReference type="ARBA" id="ARBA00023180"/>
    </source>
</evidence>
<evidence type="ECO:0000256" key="5">
    <source>
        <dbReference type="ARBA" id="ARBA00022889"/>
    </source>
</evidence>
<evidence type="ECO:0000256" key="7">
    <source>
        <dbReference type="ARBA" id="ARBA00023319"/>
    </source>
</evidence>
<dbReference type="GO" id="GO:0042113">
    <property type="term" value="P:B cell activation"/>
    <property type="evidence" value="ECO:0007669"/>
    <property type="project" value="TreeGrafter"/>
</dbReference>
<dbReference type="SMART" id="SM00409">
    <property type="entry name" value="IG"/>
    <property type="match status" value="2"/>
</dbReference>
<evidence type="ECO:0000256" key="1">
    <source>
        <dbReference type="ARBA" id="ARBA00004251"/>
    </source>
</evidence>
<evidence type="ECO:0000256" key="13">
    <source>
        <dbReference type="SAM" id="MobiDB-lite"/>
    </source>
</evidence>
<dbReference type="Pfam" id="PF24518">
    <property type="entry name" value="Ig_CD22"/>
    <property type="match status" value="1"/>
</dbReference>
<dbReference type="InterPro" id="IPR056386">
    <property type="entry name" value="Ig_CD22"/>
</dbReference>
<dbReference type="InterPro" id="IPR007110">
    <property type="entry name" value="Ig-like_dom"/>
</dbReference>
<keyword evidence="5" id="KW-0130">Cell adhesion</keyword>
<dbReference type="RefSeq" id="XP_054855714.1">
    <property type="nucleotide sequence ID" value="XM_054999739.1"/>
</dbReference>
<keyword evidence="6" id="KW-0325">Glycoprotein</keyword>
<feature type="domain" description="Ig-like" evidence="15">
    <location>
        <begin position="255"/>
        <end position="338"/>
    </location>
</feature>
<evidence type="ECO:0000256" key="4">
    <source>
        <dbReference type="ARBA" id="ARBA00022737"/>
    </source>
</evidence>
<dbReference type="GO" id="GO:0009897">
    <property type="term" value="C:external side of plasma membrane"/>
    <property type="evidence" value="ECO:0007669"/>
    <property type="project" value="TreeGrafter"/>
</dbReference>
<feature type="compositionally biased region" description="Polar residues" evidence="13">
    <location>
        <begin position="342"/>
        <end position="357"/>
    </location>
</feature>
<feature type="compositionally biased region" description="Acidic residues" evidence="13">
    <location>
        <begin position="382"/>
        <end position="391"/>
    </location>
</feature>
<dbReference type="GO" id="GO:0033691">
    <property type="term" value="F:sialic acid binding"/>
    <property type="evidence" value="ECO:0007669"/>
    <property type="project" value="TreeGrafter"/>
</dbReference>
<dbReference type="InterPro" id="IPR036179">
    <property type="entry name" value="Ig-like_dom_sf"/>
</dbReference>
<evidence type="ECO:0000259" key="15">
    <source>
        <dbReference type="PROSITE" id="PS50835"/>
    </source>
</evidence>
<dbReference type="GO" id="GO:0050859">
    <property type="term" value="P:negative regulation of B cell receptor signaling pathway"/>
    <property type="evidence" value="ECO:0007669"/>
    <property type="project" value="TreeGrafter"/>
</dbReference>
<dbReference type="GO" id="GO:0070062">
    <property type="term" value="C:extracellular exosome"/>
    <property type="evidence" value="ECO:0007669"/>
    <property type="project" value="TreeGrafter"/>
</dbReference>
<dbReference type="SUPFAM" id="SSF48726">
    <property type="entry name" value="Immunoglobulin"/>
    <property type="match status" value="3"/>
</dbReference>
<dbReference type="InterPro" id="IPR013783">
    <property type="entry name" value="Ig-like_fold"/>
</dbReference>
<dbReference type="PANTHER" id="PTHR46958:SF1">
    <property type="entry name" value="B-CELL RECEPTOR CD22"/>
    <property type="match status" value="1"/>
</dbReference>
<keyword evidence="2" id="KW-0472">Membrane</keyword>
<dbReference type="GO" id="GO:0019903">
    <property type="term" value="F:protein phosphatase binding"/>
    <property type="evidence" value="ECO:0007669"/>
    <property type="project" value="TreeGrafter"/>
</dbReference>
<sequence>MKHFVWLLFFPGFLCNLNPRNRNPLTIRPDSLVTWEGSCVLIPCEIGRYGGAVLNPITLLWYFQPFYDMRQSEYNGVLLYNSSMASGYSNTHLRDSQDRVKFVGNLNHAERKTCSLKISQVRTEDNGIYGARLFASYSRPTQQHKWFLNATIHVAESPPAPIMDVSPTYIRESLVRVTCSVTYHCPDDPLRVVIGLEKNHLPSQRMTTINGVIKTVVSFRVTWEDHRKNLFCSLERQDRSEISKSTKQLDVNYAPKGVQLIALPGTTIQEGQALSLECTIKSSNPEVYEYCWYKDLQLMYGCQNQSKIEFEAKGDQHSGVYTCEAKNSVGSQKSEELHIDVQSHSQDTSTHSASESKPTAHDASAGASDSRGDPAGPSCSSSEEDSEEDSEALEKLLLNTCKELTSAVVELTEQLRKARSQIKILRQRTCVSLGK</sequence>
<dbReference type="GO" id="GO:0042609">
    <property type="term" value="F:CD4 receptor binding"/>
    <property type="evidence" value="ECO:0007669"/>
    <property type="project" value="TreeGrafter"/>
</dbReference>
<dbReference type="InterPro" id="IPR003598">
    <property type="entry name" value="Ig_sub2"/>
</dbReference>
<dbReference type="PROSITE" id="PS50835">
    <property type="entry name" value="IG_LIKE"/>
    <property type="match status" value="1"/>
</dbReference>
<organism evidence="16 18">
    <name type="scientific">Eublepharis macularius</name>
    <name type="common">Leopard gecko</name>
    <name type="synonym">Cyrtodactylus macularius</name>
    <dbReference type="NCBI Taxonomy" id="481883"/>
    <lineage>
        <taxon>Eukaryota</taxon>
        <taxon>Metazoa</taxon>
        <taxon>Chordata</taxon>
        <taxon>Craniata</taxon>
        <taxon>Vertebrata</taxon>
        <taxon>Euteleostomi</taxon>
        <taxon>Lepidosauria</taxon>
        <taxon>Squamata</taxon>
        <taxon>Bifurcata</taxon>
        <taxon>Gekkota</taxon>
        <taxon>Eublepharidae</taxon>
        <taxon>Eublepharinae</taxon>
        <taxon>Eublepharis</taxon>
    </lineage>
</organism>
<keyword evidence="4" id="KW-0677">Repeat</keyword>
<evidence type="ECO:0000256" key="11">
    <source>
        <dbReference type="ARBA" id="ARBA00046458"/>
    </source>
</evidence>
<accession>A0AA97KJ03</accession>
<dbReference type="GO" id="GO:0030888">
    <property type="term" value="P:regulation of B cell proliferation"/>
    <property type="evidence" value="ECO:0007669"/>
    <property type="project" value="TreeGrafter"/>
</dbReference>
<keyword evidence="12" id="KW-0175">Coiled coil</keyword>
<name>A0AA97KJ03_EUBMA</name>
<protein>
    <recommendedName>
        <fullName evidence="8">B-cell receptor CD22</fullName>
    </recommendedName>
    <alternativeName>
        <fullName evidence="9">Sialic acid-binding Ig-like lectin 2</fullName>
    </alternativeName>
</protein>
<dbReference type="RefSeq" id="XP_054855713.1">
    <property type="nucleotide sequence ID" value="XM_054999738.1"/>
</dbReference>
<evidence type="ECO:0000313" key="18">
    <source>
        <dbReference type="RefSeq" id="XP_054855714.1"/>
    </source>
</evidence>
<feature type="signal peptide" evidence="14">
    <location>
        <begin position="1"/>
        <end position="16"/>
    </location>
</feature>
<evidence type="ECO:0000256" key="8">
    <source>
        <dbReference type="ARBA" id="ARBA00040106"/>
    </source>
</evidence>
<dbReference type="GeneID" id="129343501"/>
<dbReference type="PANTHER" id="PTHR46958">
    <property type="entry name" value="B-CELL RECEPTOR CD22"/>
    <property type="match status" value="1"/>
</dbReference>
<keyword evidence="7" id="KW-0393">Immunoglobulin domain</keyword>
<dbReference type="Pfam" id="PF13895">
    <property type="entry name" value="Ig_2"/>
    <property type="match status" value="1"/>
</dbReference>
<evidence type="ECO:0000313" key="17">
    <source>
        <dbReference type="RefSeq" id="XP_054855713.1"/>
    </source>
</evidence>
<comment type="function">
    <text evidence="10">Most highly expressed siglec (sialic acid-binding immunoglobulin-like lectin) on B-cells that plays a role in various aspects of B-cell biology including differentiation, antigen presentation, and trafficking to bone marrow. Binds to alpha 2,6-linked sialic acid residues of surface molecules such as CD22 itself, CD45 and IgM in a cis configuration. Can also bind to ligands on other cells as an adhesion molecule in a trans configuration. Acts as an inhibitory coreceptor on the surface of B-cells and inhibits B-cell receptor induced signaling, characterized by inhibition of the calcium mobilization and cellular activation. Mechanistically, the immunoreceptor tyrosine-based inhibitory motif domain is phosphorylated by the Src kinase LYN, which in turn leads to the recruitment of the protein tyrosine phosphatase 1/PTPN6, leading to the negative regulation of BCR signaling. If this negative signaling from is of sufficient strength, apoptosis of the B-cell can be induced.</text>
</comment>
<evidence type="ECO:0000256" key="2">
    <source>
        <dbReference type="ARBA" id="ARBA00022475"/>
    </source>
</evidence>
<dbReference type="AlphaFoldDB" id="A0AA97KJ03"/>
<comment type="subunit">
    <text evidence="11">Predominantly monomer of isoform CD22-beta. Also found as heterodimer of isoform CD22-beta and a shorter isoform. Interacts with PTPN6/SHP-1, LYN, SYK, PIK3R1/PIK3R2 and PLCG1 upon phosphorylation. Interacts with GRB2, INPP5D and SHC1 upon phosphorylation. May form a complex with INPP5D/SHIP, GRB2 and SHC1.</text>
</comment>
<evidence type="ECO:0000256" key="14">
    <source>
        <dbReference type="SAM" id="SignalP"/>
    </source>
</evidence>
<keyword evidence="3 14" id="KW-0732">Signal</keyword>
<feature type="coiled-coil region" evidence="12">
    <location>
        <begin position="401"/>
        <end position="428"/>
    </location>
</feature>
<keyword evidence="16" id="KW-1185">Reference proteome</keyword>
<reference evidence="17 18" key="1">
    <citation type="submission" date="2025-04" db="UniProtKB">
        <authorList>
            <consortium name="RefSeq"/>
        </authorList>
    </citation>
    <scope>IDENTIFICATION</scope>
    <source>
        <tissue evidence="17 18">Blood</tissue>
    </source>
</reference>
<evidence type="ECO:0000313" key="16">
    <source>
        <dbReference type="Proteomes" id="UP001190640"/>
    </source>
</evidence>
<comment type="subcellular location">
    <subcellularLocation>
        <location evidence="1">Cell membrane</location>
        <topology evidence="1">Single-pass type I membrane protein</topology>
    </subcellularLocation>
</comment>